<evidence type="ECO:0000256" key="9">
    <source>
        <dbReference type="SAM" id="MobiDB-lite"/>
    </source>
</evidence>
<organism evidence="13 14">
    <name type="scientific">Porites lobata</name>
    <dbReference type="NCBI Taxonomy" id="104759"/>
    <lineage>
        <taxon>Eukaryota</taxon>
        <taxon>Metazoa</taxon>
        <taxon>Cnidaria</taxon>
        <taxon>Anthozoa</taxon>
        <taxon>Hexacorallia</taxon>
        <taxon>Scleractinia</taxon>
        <taxon>Fungiina</taxon>
        <taxon>Poritidae</taxon>
        <taxon>Porites</taxon>
    </lineage>
</organism>
<dbReference type="Gene3D" id="3.30.60.30">
    <property type="match status" value="1"/>
</dbReference>
<dbReference type="InterPro" id="IPR036058">
    <property type="entry name" value="Kazal_dom_sf"/>
</dbReference>
<feature type="signal peptide" evidence="10">
    <location>
        <begin position="1"/>
        <end position="17"/>
    </location>
</feature>
<comment type="caution">
    <text evidence="13">The sequence shown here is derived from an EMBL/GenBank/DDBJ whole genome shotgun (WGS) entry which is preliminary data.</text>
</comment>
<dbReference type="InterPro" id="IPR011992">
    <property type="entry name" value="EF-hand-dom_pair"/>
</dbReference>
<dbReference type="EMBL" id="CALNXK010000127">
    <property type="protein sequence ID" value="CAH3163830.1"/>
    <property type="molecule type" value="Genomic_DNA"/>
</dbReference>
<evidence type="ECO:0000259" key="11">
    <source>
        <dbReference type="PROSITE" id="PS50222"/>
    </source>
</evidence>
<dbReference type="InterPro" id="IPR018247">
    <property type="entry name" value="EF_Hand_1_Ca_BS"/>
</dbReference>
<evidence type="ECO:0000256" key="4">
    <source>
        <dbReference type="ARBA" id="ARBA00022837"/>
    </source>
</evidence>
<evidence type="ECO:0000256" key="7">
    <source>
        <dbReference type="ARBA" id="ARBA00045812"/>
    </source>
</evidence>
<dbReference type="Gene3D" id="1.10.238.10">
    <property type="entry name" value="EF-hand"/>
    <property type="match status" value="1"/>
</dbReference>
<dbReference type="InterPro" id="IPR057020">
    <property type="entry name" value="EF-hand_FSTL1"/>
</dbReference>
<dbReference type="PROSITE" id="PS50222">
    <property type="entry name" value="EF_HAND_2"/>
    <property type="match status" value="2"/>
</dbReference>
<dbReference type="CDD" id="cd00104">
    <property type="entry name" value="KAZAL_FS"/>
    <property type="match status" value="1"/>
</dbReference>
<dbReference type="PANTHER" id="PTHR10913">
    <property type="entry name" value="FOLLISTATIN-RELATED"/>
    <property type="match status" value="1"/>
</dbReference>
<evidence type="ECO:0000256" key="10">
    <source>
        <dbReference type="SAM" id="SignalP"/>
    </source>
</evidence>
<dbReference type="InterPro" id="IPR002350">
    <property type="entry name" value="Kazal_dom"/>
</dbReference>
<dbReference type="Pfam" id="PF23564">
    <property type="entry name" value="EF-hand_FSTL1"/>
    <property type="match status" value="1"/>
</dbReference>
<dbReference type="Pfam" id="PF07648">
    <property type="entry name" value="Kazal_2"/>
    <property type="match status" value="1"/>
</dbReference>
<evidence type="ECO:0000313" key="13">
    <source>
        <dbReference type="EMBL" id="CAH3163830.1"/>
    </source>
</evidence>
<evidence type="ECO:0000256" key="1">
    <source>
        <dbReference type="ARBA" id="ARBA00019697"/>
    </source>
</evidence>
<evidence type="ECO:0000313" key="14">
    <source>
        <dbReference type="Proteomes" id="UP001159405"/>
    </source>
</evidence>
<evidence type="ECO:0000256" key="3">
    <source>
        <dbReference type="ARBA" id="ARBA00022729"/>
    </source>
</evidence>
<dbReference type="InterPro" id="IPR050653">
    <property type="entry name" value="Prot_Inhib_GrowthFact_Antg"/>
</dbReference>
<dbReference type="SMART" id="SM00054">
    <property type="entry name" value="EFh"/>
    <property type="match status" value="2"/>
</dbReference>
<dbReference type="PANTHER" id="PTHR10913:SF81">
    <property type="entry name" value="KAZAL-LIKE DOMAIN-CONTAINING PROTEIN"/>
    <property type="match status" value="1"/>
</dbReference>
<gene>
    <name evidence="13" type="ORF">PLOB_00005980</name>
</gene>
<feature type="domain" description="Kazal-like" evidence="12">
    <location>
        <begin position="54"/>
        <end position="108"/>
    </location>
</feature>
<sequence length="359" mass="40139">MKILLSLCLLWSLVCLAVTIDAPWPAEDDELLQTQNKDPCTNILCHAGQECAVVGRNAACNCKKSCPESENTVCGSNGITFPNHCELHRTACLEGKKISIKHDGTCKGQPTHSPPSAKVNKSKPVVCYEHDRDEIRSRLIGWLQRQDTSLKGVEGYKNLLKFFFDLVDKNKDGKLDATEFREFVAANQSADEVASMEEYTNPILQKLCADALISISDEDSDGELSFHEFMKCLSSEFKPTKKDCELDDEAYGDGSEIPTSDCNTCVCACGQWVCTTLKCDGSEGNLASAETSEDEVEGQKFIVNGEEAEEQLTRGVIQREEKLIHQHQRKVLPLYKPRQHQKHRKHGKHGSRARNFRDE</sequence>
<keyword evidence="3 10" id="KW-0732">Signal</keyword>
<evidence type="ECO:0000256" key="8">
    <source>
        <dbReference type="ARBA" id="ARBA00046973"/>
    </source>
</evidence>
<comment type="subunit">
    <text evidence="8">Homodimer. Interacts with SCN10A. Interacts with DIP2A; DIP2A may act as a cell surface receptor for FSTL1. Interacts with BMP4. Interacts with CD14; this interaction promotes TL4-mediated signaling cascade.</text>
</comment>
<dbReference type="PROSITE" id="PS00018">
    <property type="entry name" value="EF_HAND_1"/>
    <property type="match status" value="2"/>
</dbReference>
<evidence type="ECO:0000256" key="6">
    <source>
        <dbReference type="ARBA" id="ARBA00042478"/>
    </source>
</evidence>
<dbReference type="SUPFAM" id="SSF47473">
    <property type="entry name" value="EF-hand"/>
    <property type="match status" value="1"/>
</dbReference>
<name>A0ABN8QFY6_9CNID</name>
<dbReference type="SMART" id="SM00280">
    <property type="entry name" value="KAZAL"/>
    <property type="match status" value="1"/>
</dbReference>
<accession>A0ABN8QFY6</accession>
<evidence type="ECO:0000256" key="5">
    <source>
        <dbReference type="ARBA" id="ARBA00023157"/>
    </source>
</evidence>
<reference evidence="13 14" key="1">
    <citation type="submission" date="2022-05" db="EMBL/GenBank/DDBJ databases">
        <authorList>
            <consortium name="Genoscope - CEA"/>
            <person name="William W."/>
        </authorList>
    </citation>
    <scope>NUCLEOTIDE SEQUENCE [LARGE SCALE GENOMIC DNA]</scope>
</reference>
<feature type="compositionally biased region" description="Basic residues" evidence="9">
    <location>
        <begin position="337"/>
        <end position="359"/>
    </location>
</feature>
<dbReference type="Pfam" id="PF23244">
    <property type="entry name" value="VWF"/>
    <property type="match status" value="1"/>
</dbReference>
<keyword evidence="4" id="KW-0106">Calcium</keyword>
<dbReference type="InterPro" id="IPR002048">
    <property type="entry name" value="EF_hand_dom"/>
</dbReference>
<dbReference type="Proteomes" id="UP001159405">
    <property type="component" value="Unassembled WGS sequence"/>
</dbReference>
<feature type="chain" id="PRO_5046687387" description="Follistatin-related protein 1" evidence="10">
    <location>
        <begin position="18"/>
        <end position="359"/>
    </location>
</feature>
<feature type="domain" description="EF-hand" evidence="11">
    <location>
        <begin position="204"/>
        <end position="239"/>
    </location>
</feature>
<comment type="function">
    <text evidence="7">Secreted glycoprotein that is involved in various physiological processes, such as angiogenesis, regulation of the immune response, cell proliferation and differentiation. Plays a role in the development of the central nervous system, skeletal system, lungs, and ureter. Promotes endothelial cell survival, migration and differentiation into network structures in an AKT-dependent manner. Also promotes survival of cardiac myocytes. Initiates various signaling cascades by activating different receptors on the cell surface such as DIP2A, TLR4 or BMP receptors.</text>
</comment>
<dbReference type="PROSITE" id="PS51465">
    <property type="entry name" value="KAZAL_2"/>
    <property type="match status" value="1"/>
</dbReference>
<evidence type="ECO:0000256" key="2">
    <source>
        <dbReference type="ARBA" id="ARBA00022674"/>
    </source>
</evidence>
<feature type="domain" description="EF-hand" evidence="11">
    <location>
        <begin position="155"/>
        <end position="190"/>
    </location>
</feature>
<evidence type="ECO:0000259" key="12">
    <source>
        <dbReference type="PROSITE" id="PS51465"/>
    </source>
</evidence>
<keyword evidence="2" id="KW-0358">Heparin-binding</keyword>
<proteinExistence type="predicted"/>
<keyword evidence="5" id="KW-1015">Disulfide bond</keyword>
<dbReference type="SUPFAM" id="SSF57603">
    <property type="entry name" value="FnI-like domain"/>
    <property type="match status" value="1"/>
</dbReference>
<dbReference type="SUPFAM" id="SSF100895">
    <property type="entry name" value="Kazal-type serine protease inhibitors"/>
    <property type="match status" value="1"/>
</dbReference>
<keyword evidence="14" id="KW-1185">Reference proteome</keyword>
<feature type="region of interest" description="Disordered" evidence="9">
    <location>
        <begin position="328"/>
        <end position="359"/>
    </location>
</feature>
<protein>
    <recommendedName>
        <fullName evidence="1">Follistatin-related protein 1</fullName>
    </recommendedName>
    <alternativeName>
        <fullName evidence="6">Follistatin-like protein 1</fullName>
    </alternativeName>
</protein>